<keyword evidence="3" id="KW-1185">Reference proteome</keyword>
<dbReference type="Gene3D" id="3.40.50.300">
    <property type="entry name" value="P-loop containing nucleotide triphosphate hydrolases"/>
    <property type="match status" value="1"/>
</dbReference>
<dbReference type="InterPro" id="IPR027417">
    <property type="entry name" value="P-loop_NTPase"/>
</dbReference>
<dbReference type="Pfam" id="PF12532">
    <property type="entry name" value="DUF3732"/>
    <property type="match status" value="1"/>
</dbReference>
<evidence type="ECO:0000256" key="1">
    <source>
        <dbReference type="SAM" id="Coils"/>
    </source>
</evidence>
<sequence length="655" mass="73396">MSRWNISEIGYFSHDGRVRKLKFIAGEVNIITGASGTGKSAIIQTIDYCLGSSSCDIPVFIADRVSAVAIKMVNGQTQAVIGRRVRTGKSKTSHQMTFDYGSSCELPETSENLKGPASREDVRANVERLWGISDANLQSSTAKQEEASRVSLRQTTAFMFASKSVIDSERVLLHGLDVATSASHIIASLPYFLGAIDASTLQARVQMRGLKKGIEAEEKRRLQHERDDQNFDSVSAALFEEAKACGMPVPGIVGLDKAAKLAVLEGLANWKAESPLATETGEVTPLARVLAEKHEVASQLAKLRRELRDATETSRLSEEVRVGVERQRKKLQAFEFFAEDPNFSEKCPVCLSMTAEPTERQKAIERAFSALTDERQVVKRNKPVLDAFKLRIAESIDAQNRAMQSLDTRARELIAADNVARTNEENTHKASKISGRIGFFLEHLTTQESFDDRRLKGYEEALEELEEKYGGDAIEDQLRAAESVVSDYATEIFQSLPVVAPFERTRIVFNSKKPAVTLFDPTANRSYRLPDLGSDENYLSLHVALLFGLQRFFADISGPVPGVLIFDQVSRPYFPEQREHDGSEEVEMSADSSDTVSLLRYFDFMFNEIKKREGLQVIVLEHAYLTDDKRYKDAVRYRWRKDGEERLIPTEWPAR</sequence>
<feature type="coiled-coil region" evidence="1">
    <location>
        <begin position="286"/>
        <end position="320"/>
    </location>
</feature>
<organism evidence="2 3">
    <name type="scientific">Paraburkholderia caribensis</name>
    <dbReference type="NCBI Taxonomy" id="75105"/>
    <lineage>
        <taxon>Bacteria</taxon>
        <taxon>Pseudomonadati</taxon>
        <taxon>Pseudomonadota</taxon>
        <taxon>Betaproteobacteria</taxon>
        <taxon>Burkholderiales</taxon>
        <taxon>Burkholderiaceae</taxon>
        <taxon>Paraburkholderia</taxon>
    </lineage>
</organism>
<proteinExistence type="predicted"/>
<evidence type="ECO:0000313" key="3">
    <source>
        <dbReference type="Proteomes" id="UP001462961"/>
    </source>
</evidence>
<protein>
    <submittedName>
        <fullName evidence="2">DUF3732 domain-containing protein</fullName>
    </submittedName>
</protein>
<name>A0ABV0E7F3_9BURK</name>
<evidence type="ECO:0000313" key="2">
    <source>
        <dbReference type="EMBL" id="MEO1759304.1"/>
    </source>
</evidence>
<dbReference type="RefSeq" id="WP_107204123.1">
    <property type="nucleotide sequence ID" value="NZ_JAYLVJ010000073.1"/>
</dbReference>
<comment type="caution">
    <text evidence="2">The sequence shown here is derived from an EMBL/GenBank/DDBJ whole genome shotgun (WGS) entry which is preliminary data.</text>
</comment>
<keyword evidence="1" id="KW-0175">Coiled coil</keyword>
<dbReference type="SUPFAM" id="SSF52540">
    <property type="entry name" value="P-loop containing nucleoside triphosphate hydrolases"/>
    <property type="match status" value="1"/>
</dbReference>
<dbReference type="EMBL" id="JAYLVJ010000073">
    <property type="protein sequence ID" value="MEO1759304.1"/>
    <property type="molecule type" value="Genomic_DNA"/>
</dbReference>
<reference evidence="2 3" key="1">
    <citation type="submission" date="2024-01" db="EMBL/GenBank/DDBJ databases">
        <title>The diversity of rhizobia nodulating Mimosa spp. in eleven states of Brazil covering several biomes is determined by host plant, location, and edaphic factors.</title>
        <authorList>
            <person name="Rouws L."/>
            <person name="Barauna A."/>
            <person name="Beukes C."/>
            <person name="De Faria S.M."/>
            <person name="Gross E."/>
            <person name="Dos Reis Junior F.B."/>
            <person name="Simon M."/>
            <person name="Maluk M."/>
            <person name="Odee D.W."/>
            <person name="Kenicer G."/>
            <person name="Young J.P.W."/>
            <person name="Reis V.M."/>
            <person name="Zilli J."/>
            <person name="James E.K."/>
        </authorList>
    </citation>
    <scope>NUCLEOTIDE SEQUENCE [LARGE SCALE GENOMIC DNA]</scope>
    <source>
        <strain evidence="2 3">JHI1651</strain>
    </source>
</reference>
<accession>A0ABV0E7F3</accession>
<dbReference type="InterPro" id="IPR022205">
    <property type="entry name" value="DUF3732"/>
</dbReference>
<feature type="coiled-coil region" evidence="1">
    <location>
        <begin position="448"/>
        <end position="475"/>
    </location>
</feature>
<gene>
    <name evidence="2" type="ORF">VOI32_36040</name>
</gene>
<dbReference type="Proteomes" id="UP001462961">
    <property type="component" value="Unassembled WGS sequence"/>
</dbReference>